<dbReference type="AlphaFoldDB" id="E2AEH7"/>
<evidence type="ECO:0008006" key="3">
    <source>
        <dbReference type="Google" id="ProtNLM"/>
    </source>
</evidence>
<dbReference type="OMA" id="PYNEEKP"/>
<dbReference type="InParanoid" id="E2AEH7"/>
<evidence type="ECO:0000313" key="1">
    <source>
        <dbReference type="EMBL" id="EFN68163.1"/>
    </source>
</evidence>
<dbReference type="EMBL" id="GL438854">
    <property type="protein sequence ID" value="EFN68163.1"/>
    <property type="molecule type" value="Genomic_DNA"/>
</dbReference>
<proteinExistence type="predicted"/>
<organism evidence="2">
    <name type="scientific">Camponotus floridanus</name>
    <name type="common">Florida carpenter ant</name>
    <dbReference type="NCBI Taxonomy" id="104421"/>
    <lineage>
        <taxon>Eukaryota</taxon>
        <taxon>Metazoa</taxon>
        <taxon>Ecdysozoa</taxon>
        <taxon>Arthropoda</taxon>
        <taxon>Hexapoda</taxon>
        <taxon>Insecta</taxon>
        <taxon>Pterygota</taxon>
        <taxon>Neoptera</taxon>
        <taxon>Endopterygota</taxon>
        <taxon>Hymenoptera</taxon>
        <taxon>Apocrita</taxon>
        <taxon>Aculeata</taxon>
        <taxon>Formicoidea</taxon>
        <taxon>Formicidae</taxon>
        <taxon>Formicinae</taxon>
        <taxon>Camponotus</taxon>
    </lineage>
</organism>
<keyword evidence="2" id="KW-1185">Reference proteome</keyword>
<name>E2AEH7_CAMFO</name>
<protein>
    <recommendedName>
        <fullName evidence="3">Titin</fullName>
    </recommendedName>
</protein>
<feature type="non-terminal residue" evidence="1">
    <location>
        <position position="1"/>
    </location>
</feature>
<gene>
    <name evidence="1" type="ORF">EAG_04849</name>
</gene>
<evidence type="ECO:0000313" key="2">
    <source>
        <dbReference type="Proteomes" id="UP000000311"/>
    </source>
</evidence>
<dbReference type="OrthoDB" id="6612025at2759"/>
<feature type="non-terminal residue" evidence="1">
    <location>
        <position position="210"/>
    </location>
</feature>
<accession>E2AEH7</accession>
<reference evidence="1 2" key="1">
    <citation type="journal article" date="2010" name="Science">
        <title>Genomic comparison of the ants Camponotus floridanus and Harpegnathos saltator.</title>
        <authorList>
            <person name="Bonasio R."/>
            <person name="Zhang G."/>
            <person name="Ye C."/>
            <person name="Mutti N.S."/>
            <person name="Fang X."/>
            <person name="Qin N."/>
            <person name="Donahue G."/>
            <person name="Yang P."/>
            <person name="Li Q."/>
            <person name="Li C."/>
            <person name="Zhang P."/>
            <person name="Huang Z."/>
            <person name="Berger S.L."/>
            <person name="Reinberg D."/>
            <person name="Wang J."/>
            <person name="Liebig J."/>
        </authorList>
    </citation>
    <scope>NUCLEOTIDE SEQUENCE [LARGE SCALE GENOMIC DNA]</scope>
    <source>
        <strain evidence="2">C129</strain>
    </source>
</reference>
<sequence>GPLEEIVEDTIIPLPQLEFAKPIEVEEVSEQVTVSEEVVEGKKPKKITKKKIIKRKGKKQQVTEEVTVEEKGQSPVTTITEGPLEEIVEDTVMPLPQLEFAKPIEVEEVREQITVTEEVAEGKKPKKITKKKIIKRKGKKQQVTEEVTVEEKGQSPITTITEGPLEEIVEETLTPLPQLEFAKPTEKEEVREQITITEEVVEGKKPKKIT</sequence>
<dbReference type="Proteomes" id="UP000000311">
    <property type="component" value="Unassembled WGS sequence"/>
</dbReference>
<dbReference type="STRING" id="104421.E2AEH7"/>